<dbReference type="Proteomes" id="UP000321558">
    <property type="component" value="Unassembled WGS sequence"/>
</dbReference>
<proteinExistence type="predicted"/>
<accession>A0A511ZHM8</accession>
<dbReference type="STRING" id="582851.GCA_900162665_00804"/>
<dbReference type="InterPro" id="IPR024411">
    <property type="entry name" value="Tail_terminator_phage"/>
</dbReference>
<reference evidence="1 2" key="1">
    <citation type="submission" date="2019-07" db="EMBL/GenBank/DDBJ databases">
        <title>Whole genome shotgun sequence of Oceanobacillus sojae NBRC 105379.</title>
        <authorList>
            <person name="Hosoyama A."/>
            <person name="Uohara A."/>
            <person name="Ohji S."/>
            <person name="Ichikawa N."/>
        </authorList>
    </citation>
    <scope>NUCLEOTIDE SEQUENCE [LARGE SCALE GENOMIC DNA]</scope>
    <source>
        <strain evidence="1 2">NBRC 105379</strain>
    </source>
</reference>
<evidence type="ECO:0000313" key="1">
    <source>
        <dbReference type="EMBL" id="GEN86942.1"/>
    </source>
</evidence>
<organism evidence="1 2">
    <name type="scientific">Oceanobacillus sojae</name>
    <dbReference type="NCBI Taxonomy" id="582851"/>
    <lineage>
        <taxon>Bacteria</taxon>
        <taxon>Bacillati</taxon>
        <taxon>Bacillota</taxon>
        <taxon>Bacilli</taxon>
        <taxon>Bacillales</taxon>
        <taxon>Bacillaceae</taxon>
        <taxon>Oceanobacillus</taxon>
    </lineage>
</organism>
<evidence type="ECO:0000313" key="2">
    <source>
        <dbReference type="Proteomes" id="UP000321558"/>
    </source>
</evidence>
<dbReference type="EMBL" id="BJYM01000006">
    <property type="protein sequence ID" value="GEN86942.1"/>
    <property type="molecule type" value="Genomic_DNA"/>
</dbReference>
<dbReference type="RefSeq" id="WP_186813592.1">
    <property type="nucleotide sequence ID" value="NZ_BJYM01000006.1"/>
</dbReference>
<comment type="caution">
    <text evidence="1">The sequence shown here is derived from an EMBL/GenBank/DDBJ whole genome shotgun (WGS) entry which is preliminary data.</text>
</comment>
<dbReference type="Pfam" id="PF12691">
    <property type="entry name" value="Phage_tail_terminator_6"/>
    <property type="match status" value="1"/>
</dbReference>
<name>A0A511ZHM8_9BACI</name>
<keyword evidence="2" id="KW-1185">Reference proteome</keyword>
<gene>
    <name evidence="1" type="ORF">OSO01_16810</name>
</gene>
<dbReference type="AlphaFoldDB" id="A0A511ZHM8"/>
<sequence length="134" mass="15317">MKADFMQQLNRRINSLDLFSQSVIGVIDDEYSIAITSIPGADETIYFDGTRDKNYNIQVSAKSKDRQECLESLTSIYKELESLDNLPSENDSYKFQSININDFPALVLYDEQGFFIYELSITAKITIHKGVKIL</sequence>
<protein>
    <submittedName>
        <fullName evidence="1">Putative minor capsid protein, phage associated</fullName>
    </submittedName>
</protein>